<comment type="caution">
    <text evidence="2">The sequence shown here is derived from an EMBL/GenBank/DDBJ whole genome shotgun (WGS) entry which is preliminary data.</text>
</comment>
<protein>
    <submittedName>
        <fullName evidence="2">ATP-dependent zinc protease</fullName>
    </submittedName>
</protein>
<name>A0ABV9T2Z2_9BACT</name>
<sequence length="144" mass="16771">MKRIIGRKEKISFPEWNIQEITAKVDTGAYNGAIHSMYAEEMIENGEKVLYFQILDPRHPFFKDKKLRTGRYTVKKVKNSFGHMEKRFLIKTTISIFGEEFEAGFTLSDRSEMKNAVLLGRRVLKGRFLVDVDKSYTAKAQKNK</sequence>
<dbReference type="SUPFAM" id="SSF50630">
    <property type="entry name" value="Acid proteases"/>
    <property type="match status" value="1"/>
</dbReference>
<evidence type="ECO:0000259" key="1">
    <source>
        <dbReference type="Pfam" id="PF05618"/>
    </source>
</evidence>
<evidence type="ECO:0000313" key="2">
    <source>
        <dbReference type="EMBL" id="MFC4873097.1"/>
    </source>
</evidence>
<keyword evidence="2" id="KW-0645">Protease</keyword>
<dbReference type="EMBL" id="JBHSJJ010000008">
    <property type="protein sequence ID" value="MFC4873097.1"/>
    <property type="molecule type" value="Genomic_DNA"/>
</dbReference>
<organism evidence="2 3">
    <name type="scientific">Negadavirga shengliensis</name>
    <dbReference type="NCBI Taxonomy" id="1389218"/>
    <lineage>
        <taxon>Bacteria</taxon>
        <taxon>Pseudomonadati</taxon>
        <taxon>Bacteroidota</taxon>
        <taxon>Cytophagia</taxon>
        <taxon>Cytophagales</taxon>
        <taxon>Cyclobacteriaceae</taxon>
        <taxon>Negadavirga</taxon>
    </lineage>
</organism>
<evidence type="ECO:0000313" key="3">
    <source>
        <dbReference type="Proteomes" id="UP001595818"/>
    </source>
</evidence>
<dbReference type="Gene3D" id="2.40.70.10">
    <property type="entry name" value="Acid Proteases"/>
    <property type="match status" value="1"/>
</dbReference>
<reference evidence="3" key="1">
    <citation type="journal article" date="2019" name="Int. J. Syst. Evol. Microbiol.">
        <title>The Global Catalogue of Microorganisms (GCM) 10K type strain sequencing project: providing services to taxonomists for standard genome sequencing and annotation.</title>
        <authorList>
            <consortium name="The Broad Institute Genomics Platform"/>
            <consortium name="The Broad Institute Genome Sequencing Center for Infectious Disease"/>
            <person name="Wu L."/>
            <person name="Ma J."/>
        </authorList>
    </citation>
    <scope>NUCLEOTIDE SEQUENCE [LARGE SCALE GENOMIC DNA]</scope>
    <source>
        <strain evidence="3">CGMCC 4.7466</strain>
    </source>
</reference>
<dbReference type="GO" id="GO:0006508">
    <property type="term" value="P:proteolysis"/>
    <property type="evidence" value="ECO:0007669"/>
    <property type="project" value="UniProtKB-KW"/>
</dbReference>
<dbReference type="Proteomes" id="UP001595818">
    <property type="component" value="Unassembled WGS sequence"/>
</dbReference>
<proteinExistence type="predicted"/>
<accession>A0ABV9T2Z2</accession>
<keyword evidence="3" id="KW-1185">Reference proteome</keyword>
<dbReference type="Pfam" id="PF05618">
    <property type="entry name" value="Zn_protease"/>
    <property type="match status" value="1"/>
</dbReference>
<dbReference type="GO" id="GO:0008233">
    <property type="term" value="F:peptidase activity"/>
    <property type="evidence" value="ECO:0007669"/>
    <property type="project" value="UniProtKB-KW"/>
</dbReference>
<dbReference type="InterPro" id="IPR021109">
    <property type="entry name" value="Peptidase_aspartic_dom_sf"/>
</dbReference>
<dbReference type="PANTHER" id="PTHR38037:SF2">
    <property type="entry name" value="ATP-DEPENDENT ZINC PROTEASE DOMAIN-CONTAINING PROTEIN-RELATED"/>
    <property type="match status" value="1"/>
</dbReference>
<dbReference type="RefSeq" id="WP_377065676.1">
    <property type="nucleotide sequence ID" value="NZ_JBHSJJ010000008.1"/>
</dbReference>
<gene>
    <name evidence="2" type="ORF">ACFPFU_15470</name>
</gene>
<keyword evidence="2" id="KW-0378">Hydrolase</keyword>
<dbReference type="InterPro" id="IPR008503">
    <property type="entry name" value="Asp_endopeptidase"/>
</dbReference>
<dbReference type="PANTHER" id="PTHR38037">
    <property type="entry name" value="ZN_PROTEASE DOMAIN-CONTAINING PROTEIN"/>
    <property type="match status" value="1"/>
</dbReference>
<feature type="domain" description="Retropepsin-like aspartic endopeptidase" evidence="1">
    <location>
        <begin position="4"/>
        <end position="139"/>
    </location>
</feature>